<name>A0ACC0FXA3_9ERIC</name>
<dbReference type="Proteomes" id="UP001060215">
    <property type="component" value="Chromosome 12"/>
</dbReference>
<keyword evidence="2" id="KW-1185">Reference proteome</keyword>
<comment type="caution">
    <text evidence="1">The sequence shown here is derived from an EMBL/GenBank/DDBJ whole genome shotgun (WGS) entry which is preliminary data.</text>
</comment>
<gene>
    <name evidence="1" type="ORF">LOK49_LG11G00221</name>
</gene>
<proteinExistence type="predicted"/>
<protein>
    <submittedName>
        <fullName evidence="1">Protein ACCELERATED CELL DEATH 6</fullName>
    </submittedName>
</protein>
<organism evidence="1 2">
    <name type="scientific">Camellia lanceoleosa</name>
    <dbReference type="NCBI Taxonomy" id="1840588"/>
    <lineage>
        <taxon>Eukaryota</taxon>
        <taxon>Viridiplantae</taxon>
        <taxon>Streptophyta</taxon>
        <taxon>Embryophyta</taxon>
        <taxon>Tracheophyta</taxon>
        <taxon>Spermatophyta</taxon>
        <taxon>Magnoliopsida</taxon>
        <taxon>eudicotyledons</taxon>
        <taxon>Gunneridae</taxon>
        <taxon>Pentapetalae</taxon>
        <taxon>asterids</taxon>
        <taxon>Ericales</taxon>
        <taxon>Theaceae</taxon>
        <taxon>Camellia</taxon>
    </lineage>
</organism>
<sequence length="742" mass="84211">MACLSMEGFVGNGALKRVLPKLIEEGWDDVPTLKLMKPEDMDAINMTQQQKDALEMRSYLHECALIQYGDKLESSGKCLSKLLGLSTDEISSQFGMKRGHIARFMEKITANYSAPDPLQQPPYGHTSESELNETSKASSRRRSVVEASKMDPELYREAMGSKENKCNNDDVFNYMRYINGQQLELQFTSNKNTVLHVAAQFGKQKYVTTILKKRPSLSLLHCLNIDRETSLHIAVREGHFDIVKALIEYAKRLDHEEVESGGGAAKEMLRAPNKDNDTALHMAVRNPRNLDMVEWLTKEDLEFTHLPNNAKETPLYLAAERQHNDMVFMILKNCTSPAYGGPKGQTALHAAASHSWKTESTTHLLKKKPDLIKKTDDYGWIPLHYAARYGNEIGVSEILKIDKSVAYITTDEKDDEKTALHIAAAQGNVCVMEELLSQCPDCWEIVNSKGQNILHIALDMEQKKVIKCILEKAWIIHLINQKDIEGNTPLHLFPTVFWDNMLVQKWKLWNHFSGDQKALNNKNETPKEIQLSHKKDSFHTLRRISGRNIVRMDQDLIPKLKKTRRENREKRKVRLEENNRRVQTHLIVATLIATVTFAAGFTMPGGYDGNQGPKQGMPVLLRTATFQVFVITNTIAMICSISAGFLYASASFYNEVKNQEHRHLIAFWLILVAMGAMVVAFITGTFTMLSHSLGVAITVCIVGSFSFFIFIPEVFKLYDYEYITDPDSAIISEEIRIMFQDT</sequence>
<reference evidence="1 2" key="1">
    <citation type="journal article" date="2022" name="Plant J.">
        <title>Chromosome-level genome of Camellia lanceoleosa provides a valuable resource for understanding genome evolution and self-incompatibility.</title>
        <authorList>
            <person name="Gong W."/>
            <person name="Xiao S."/>
            <person name="Wang L."/>
            <person name="Liao Z."/>
            <person name="Chang Y."/>
            <person name="Mo W."/>
            <person name="Hu G."/>
            <person name="Li W."/>
            <person name="Zhao G."/>
            <person name="Zhu H."/>
            <person name="Hu X."/>
            <person name="Ji K."/>
            <person name="Xiang X."/>
            <person name="Song Q."/>
            <person name="Yuan D."/>
            <person name="Jin S."/>
            <person name="Zhang L."/>
        </authorList>
    </citation>
    <scope>NUCLEOTIDE SEQUENCE [LARGE SCALE GENOMIC DNA]</scope>
    <source>
        <strain evidence="1">SQ_2022a</strain>
    </source>
</reference>
<evidence type="ECO:0000313" key="1">
    <source>
        <dbReference type="EMBL" id="KAI7993432.1"/>
    </source>
</evidence>
<accession>A0ACC0FXA3</accession>
<dbReference type="EMBL" id="CM045769">
    <property type="protein sequence ID" value="KAI7993432.1"/>
    <property type="molecule type" value="Genomic_DNA"/>
</dbReference>
<evidence type="ECO:0000313" key="2">
    <source>
        <dbReference type="Proteomes" id="UP001060215"/>
    </source>
</evidence>